<sequence length="133" mass="15049">MHLKILLPSRIFAEVRDVKRIVAETSEGHYGFLPQRLDCVAELEPGIFSYETAGGKTTYVAVDIGILVKSGLEVMVSARHAIGGVDLGKLQETVEKEFLKLDEEEKNVRYVMAKLESSFIQRLQKFEKHKNEI</sequence>
<dbReference type="SUPFAM" id="SSF51344">
    <property type="entry name" value="Epsilon subunit of F1F0-ATP synthase N-terminal domain"/>
    <property type="match status" value="1"/>
</dbReference>
<evidence type="ECO:0000256" key="1">
    <source>
        <dbReference type="ARBA" id="ARBA00023196"/>
    </source>
</evidence>
<gene>
    <name evidence="3" type="ORF">C7S20_03700</name>
</gene>
<dbReference type="InterPro" id="IPR020546">
    <property type="entry name" value="ATP_synth_F1_dsu/esu_N"/>
</dbReference>
<evidence type="ECO:0000259" key="2">
    <source>
        <dbReference type="Pfam" id="PF02823"/>
    </source>
</evidence>
<dbReference type="GO" id="GO:0045259">
    <property type="term" value="C:proton-transporting ATP synthase complex"/>
    <property type="evidence" value="ECO:0007669"/>
    <property type="project" value="UniProtKB-KW"/>
</dbReference>
<protein>
    <submittedName>
        <fullName evidence="3">F0F1 ATP synthase subunit epsilon</fullName>
    </submittedName>
</protein>
<name>A0A2R3Z2E2_9FLAO</name>
<dbReference type="InterPro" id="IPR024037">
    <property type="entry name" value="Alt_ATP_synth_F1_esu"/>
</dbReference>
<dbReference type="OrthoDB" id="9804110at2"/>
<dbReference type="EMBL" id="CP028136">
    <property type="protein sequence ID" value="AVR44434.1"/>
    <property type="molecule type" value="Genomic_DNA"/>
</dbReference>
<keyword evidence="4" id="KW-1185">Reference proteome</keyword>
<dbReference type="KEGG" id="grs:C7S20_03700"/>
<dbReference type="Pfam" id="PF02823">
    <property type="entry name" value="ATP-synt_DE_N"/>
    <property type="match status" value="1"/>
</dbReference>
<dbReference type="InterPro" id="IPR036771">
    <property type="entry name" value="ATPsynth_dsu/esu_N"/>
</dbReference>
<feature type="domain" description="ATP synthase F1 complex delta/epsilon subunit N-terminal" evidence="2">
    <location>
        <begin position="1"/>
        <end position="81"/>
    </location>
</feature>
<keyword evidence="1" id="KW-0139">CF(1)</keyword>
<reference evidence="4" key="1">
    <citation type="submission" date="2018-03" db="EMBL/GenBank/DDBJ databases">
        <title>Gramella fulva sp. nov., isolated from a dry surface of tidal flat.</title>
        <authorList>
            <person name="Hwang S.H."/>
            <person name="Hwang W.M."/>
            <person name="Kang K."/>
            <person name="Ahn T.-Y."/>
        </authorList>
    </citation>
    <scope>NUCLEOTIDE SEQUENCE [LARGE SCALE GENOMIC DNA]</scope>
    <source>
        <strain evidence="4">SH35</strain>
    </source>
</reference>
<dbReference type="Proteomes" id="UP000241507">
    <property type="component" value="Chromosome"/>
</dbReference>
<dbReference type="NCBIfam" id="NF004871">
    <property type="entry name" value="PRK06228.1"/>
    <property type="match status" value="1"/>
</dbReference>
<dbReference type="NCBIfam" id="TIGR03166">
    <property type="entry name" value="alt_F1F0_F1_eps"/>
    <property type="match status" value="1"/>
</dbReference>
<dbReference type="GO" id="GO:0015986">
    <property type="term" value="P:proton motive force-driven ATP synthesis"/>
    <property type="evidence" value="ECO:0007669"/>
    <property type="project" value="InterPro"/>
</dbReference>
<proteinExistence type="predicted"/>
<dbReference type="Gene3D" id="2.60.15.10">
    <property type="entry name" value="F0F1 ATP synthase delta/epsilon subunit, N-terminal"/>
    <property type="match status" value="1"/>
</dbReference>
<dbReference type="AlphaFoldDB" id="A0A2R3Z2E2"/>
<evidence type="ECO:0000313" key="3">
    <source>
        <dbReference type="EMBL" id="AVR44434.1"/>
    </source>
</evidence>
<organism evidence="3 4">
    <name type="scientific">Christiangramia fulva</name>
    <dbReference type="NCBI Taxonomy" id="2126553"/>
    <lineage>
        <taxon>Bacteria</taxon>
        <taxon>Pseudomonadati</taxon>
        <taxon>Bacteroidota</taxon>
        <taxon>Flavobacteriia</taxon>
        <taxon>Flavobacteriales</taxon>
        <taxon>Flavobacteriaceae</taxon>
        <taxon>Christiangramia</taxon>
    </lineage>
</organism>
<keyword evidence="1" id="KW-0066">ATP synthesis</keyword>
<accession>A0A2R3Z2E2</accession>
<evidence type="ECO:0000313" key="4">
    <source>
        <dbReference type="Proteomes" id="UP000241507"/>
    </source>
</evidence>